<accession>A0ABD3NS26</accession>
<dbReference type="PANTHER" id="PTHR43434">
    <property type="entry name" value="PHOSPHOGLYCOLATE PHOSPHATASE"/>
    <property type="match status" value="1"/>
</dbReference>
<evidence type="ECO:0000256" key="1">
    <source>
        <dbReference type="SAM" id="MobiDB-lite"/>
    </source>
</evidence>
<dbReference type="PANTHER" id="PTHR43434:SF1">
    <property type="entry name" value="PHOSPHOGLYCOLATE PHOSPHATASE"/>
    <property type="match status" value="1"/>
</dbReference>
<evidence type="ECO:0000313" key="2">
    <source>
        <dbReference type="EMBL" id="KAL3778016.1"/>
    </source>
</evidence>
<dbReference type="SUPFAM" id="SSF56784">
    <property type="entry name" value="HAD-like"/>
    <property type="match status" value="1"/>
</dbReference>
<sequence length="287" mass="31292">MPPRTSGRSRRPCGRLRNNALPPPPSLPPSSVSSDIRRKGFTAHRNTDGATSFMMEKLHFPSREEAQAVRDEYFKRYHSTAKGLAAAEADGRLPPPPAGAVLPDGRTNVFDPDELDEYWSNRLDFALLGGPDPECVDAFDTMTGNPRWNLNVVAFSNGPRKYVLRVLEEIGLIKFFAPDRVFGVTDVLPHCKPDVGSFERVLRSIGARPEETIMVEDSMKNVRAAKALGMRTILVVGRGRLRGGEEGPAIDAEAGAEDAPDETDPAVDAAIEVASEVGNVLKMWLGS</sequence>
<dbReference type="Gene3D" id="3.40.50.1000">
    <property type="entry name" value="HAD superfamily/HAD-like"/>
    <property type="match status" value="1"/>
</dbReference>
<dbReference type="InterPro" id="IPR023214">
    <property type="entry name" value="HAD_sf"/>
</dbReference>
<gene>
    <name evidence="2" type="ORF">ACHAW5_000522</name>
</gene>
<dbReference type="Proteomes" id="UP001530315">
    <property type="component" value="Unassembled WGS sequence"/>
</dbReference>
<feature type="region of interest" description="Disordered" evidence="1">
    <location>
        <begin position="1"/>
        <end position="48"/>
    </location>
</feature>
<dbReference type="GO" id="GO:0003824">
    <property type="term" value="F:catalytic activity"/>
    <property type="evidence" value="ECO:0007669"/>
    <property type="project" value="UniProtKB-ARBA"/>
</dbReference>
<dbReference type="EMBL" id="JALLAZ020001248">
    <property type="protein sequence ID" value="KAL3778016.1"/>
    <property type="molecule type" value="Genomic_DNA"/>
</dbReference>
<dbReference type="InterPro" id="IPR006439">
    <property type="entry name" value="HAD-SF_hydro_IA"/>
</dbReference>
<evidence type="ECO:0000313" key="3">
    <source>
        <dbReference type="Proteomes" id="UP001530315"/>
    </source>
</evidence>
<name>A0ABD3NS26_9STRA</name>
<dbReference type="InterPro" id="IPR036412">
    <property type="entry name" value="HAD-like_sf"/>
</dbReference>
<comment type="caution">
    <text evidence="2">The sequence shown here is derived from an EMBL/GenBank/DDBJ whole genome shotgun (WGS) entry which is preliminary data.</text>
</comment>
<protein>
    <submittedName>
        <fullName evidence="2">Uncharacterized protein</fullName>
    </submittedName>
</protein>
<reference evidence="2 3" key="1">
    <citation type="submission" date="2024-10" db="EMBL/GenBank/DDBJ databases">
        <title>Updated reference genomes for cyclostephanoid diatoms.</title>
        <authorList>
            <person name="Roberts W.R."/>
            <person name="Alverson A.J."/>
        </authorList>
    </citation>
    <scope>NUCLEOTIDE SEQUENCE [LARGE SCALE GENOMIC DNA]</scope>
    <source>
        <strain evidence="2 3">AJA276-08</strain>
    </source>
</reference>
<dbReference type="InterPro" id="IPR050155">
    <property type="entry name" value="HAD-like_hydrolase_sf"/>
</dbReference>
<organism evidence="2 3">
    <name type="scientific">Stephanodiscus triporus</name>
    <dbReference type="NCBI Taxonomy" id="2934178"/>
    <lineage>
        <taxon>Eukaryota</taxon>
        <taxon>Sar</taxon>
        <taxon>Stramenopiles</taxon>
        <taxon>Ochrophyta</taxon>
        <taxon>Bacillariophyta</taxon>
        <taxon>Coscinodiscophyceae</taxon>
        <taxon>Thalassiosirophycidae</taxon>
        <taxon>Stephanodiscales</taxon>
        <taxon>Stephanodiscaceae</taxon>
        <taxon>Stephanodiscus</taxon>
    </lineage>
</organism>
<dbReference type="Pfam" id="PF00702">
    <property type="entry name" value="Hydrolase"/>
    <property type="match status" value="1"/>
</dbReference>
<keyword evidence="3" id="KW-1185">Reference proteome</keyword>
<dbReference type="NCBIfam" id="TIGR01509">
    <property type="entry name" value="HAD-SF-IA-v3"/>
    <property type="match status" value="1"/>
</dbReference>
<proteinExistence type="predicted"/>
<dbReference type="AlphaFoldDB" id="A0ABD3NS26"/>